<sequence length="281" mass="29764">MPGRNILPFHKKETNGGNAANTRNSDGTHHIKPLTAHFVAATGEFVGTFFFLWLAFAGHLMSVTQSAGAAAQGSGNSATTVIYISLSYGISLLVTVWGMYRISGGLFNPAVTLGMVLTGSLPPVRGLFLFPAQLLAGMVAGGLVSCMFPGDIRTVNTTLAPGVSIAQGLFIEMFLTSLLVFIVLMLAAEKSKDTFIAPIGIGLALFICEIAGVYYTGGSLNPTRSFGPAVAGAYFPGYHWIYWLGPFLGSLLAGGYFKFIKFFNYEEVNPGQDSAGGDFDD</sequence>
<accession>A0ACC3D8B2</accession>
<dbReference type="Proteomes" id="UP001186974">
    <property type="component" value="Unassembled WGS sequence"/>
</dbReference>
<reference evidence="1" key="1">
    <citation type="submission" date="2024-09" db="EMBL/GenBank/DDBJ databases">
        <title>Black Yeasts Isolated from many extreme environments.</title>
        <authorList>
            <person name="Coleine C."/>
            <person name="Stajich J.E."/>
            <person name="Selbmann L."/>
        </authorList>
    </citation>
    <scope>NUCLEOTIDE SEQUENCE</scope>
    <source>
        <strain evidence="1">CCFEE 5737</strain>
    </source>
</reference>
<proteinExistence type="predicted"/>
<gene>
    <name evidence="1" type="ORF">LTS18_000656</name>
</gene>
<evidence type="ECO:0000313" key="2">
    <source>
        <dbReference type="Proteomes" id="UP001186974"/>
    </source>
</evidence>
<comment type="caution">
    <text evidence="1">The sequence shown here is derived from an EMBL/GenBank/DDBJ whole genome shotgun (WGS) entry which is preliminary data.</text>
</comment>
<evidence type="ECO:0000313" key="1">
    <source>
        <dbReference type="EMBL" id="KAK3063402.1"/>
    </source>
</evidence>
<name>A0ACC3D8B2_9PEZI</name>
<dbReference type="EMBL" id="JAWDJW010006863">
    <property type="protein sequence ID" value="KAK3063402.1"/>
    <property type="molecule type" value="Genomic_DNA"/>
</dbReference>
<organism evidence="1 2">
    <name type="scientific">Coniosporium uncinatum</name>
    <dbReference type="NCBI Taxonomy" id="93489"/>
    <lineage>
        <taxon>Eukaryota</taxon>
        <taxon>Fungi</taxon>
        <taxon>Dikarya</taxon>
        <taxon>Ascomycota</taxon>
        <taxon>Pezizomycotina</taxon>
        <taxon>Dothideomycetes</taxon>
        <taxon>Dothideomycetes incertae sedis</taxon>
        <taxon>Coniosporium</taxon>
    </lineage>
</organism>
<keyword evidence="2" id="KW-1185">Reference proteome</keyword>
<protein>
    <submittedName>
        <fullName evidence="1">Uncharacterized protein</fullName>
    </submittedName>
</protein>